<dbReference type="Proteomes" id="UP000823928">
    <property type="component" value="Unassembled WGS sequence"/>
</dbReference>
<proteinExistence type="predicted"/>
<accession>A0A9D1F0X8</accession>
<evidence type="ECO:0000313" key="2">
    <source>
        <dbReference type="Proteomes" id="UP000823928"/>
    </source>
</evidence>
<dbReference type="AlphaFoldDB" id="A0A9D1F0X8"/>
<evidence type="ECO:0000313" key="1">
    <source>
        <dbReference type="EMBL" id="HIS37388.1"/>
    </source>
</evidence>
<reference evidence="1" key="1">
    <citation type="submission" date="2020-10" db="EMBL/GenBank/DDBJ databases">
        <authorList>
            <person name="Gilroy R."/>
        </authorList>
    </citation>
    <scope>NUCLEOTIDE SEQUENCE</scope>
    <source>
        <strain evidence="1">6276</strain>
    </source>
</reference>
<sequence>MLKGFGILNEFGQPTLQWAKNVKTSKPAKMSSIDDFNKYFDKKIFSNKFERSPKTDTVTKSSNIEKTDIPDLLPDLFGGSYK</sequence>
<comment type="caution">
    <text evidence="1">The sequence shown here is derived from an EMBL/GenBank/DDBJ whole genome shotgun (WGS) entry which is preliminary data.</text>
</comment>
<organism evidence="1 2">
    <name type="scientific">Candidatus Scatousia excrementigallinarum</name>
    <dbReference type="NCBI Taxonomy" id="2840935"/>
    <lineage>
        <taxon>Bacteria</taxon>
        <taxon>Candidatus Scatousia</taxon>
    </lineage>
</organism>
<protein>
    <submittedName>
        <fullName evidence="1">Uncharacterized protein</fullName>
    </submittedName>
</protein>
<name>A0A9D1F0X8_9BACT</name>
<gene>
    <name evidence="1" type="ORF">IAC10_12325</name>
</gene>
<dbReference type="EMBL" id="DVIU01000250">
    <property type="protein sequence ID" value="HIS37388.1"/>
    <property type="molecule type" value="Genomic_DNA"/>
</dbReference>
<reference evidence="1" key="2">
    <citation type="journal article" date="2021" name="PeerJ">
        <title>Extensive microbial diversity within the chicken gut microbiome revealed by metagenomics and culture.</title>
        <authorList>
            <person name="Gilroy R."/>
            <person name="Ravi A."/>
            <person name="Getino M."/>
            <person name="Pursley I."/>
            <person name="Horton D.L."/>
            <person name="Alikhan N.F."/>
            <person name="Baker D."/>
            <person name="Gharbi K."/>
            <person name="Hall N."/>
            <person name="Watson M."/>
            <person name="Adriaenssens E.M."/>
            <person name="Foster-Nyarko E."/>
            <person name="Jarju S."/>
            <person name="Secka A."/>
            <person name="Antonio M."/>
            <person name="Oren A."/>
            <person name="Chaudhuri R.R."/>
            <person name="La Ragione R."/>
            <person name="Hildebrand F."/>
            <person name="Pallen M.J."/>
        </authorList>
    </citation>
    <scope>NUCLEOTIDE SEQUENCE</scope>
    <source>
        <strain evidence="1">6276</strain>
    </source>
</reference>